<proteinExistence type="predicted"/>
<sequence length="165" mass="19303">MAISRRHEMPQQQILFCEVFDVWGINFMGSFLVSNGYSYILLIVDYVLQWVEATTTKTNDVKVVADFLKSNIFCRFDMLIARISDPGSNFCYRAMSSLLEKYEVVHQIATVYHLQTNGQEEDWSRLLKDALRVQRTTYRTLLGMSPYRIVFDKAYHLSIEIEHQA</sequence>
<feature type="domain" description="Integrase catalytic" evidence="1">
    <location>
        <begin position="6"/>
        <end position="165"/>
    </location>
</feature>
<protein>
    <submittedName>
        <fullName evidence="2">Pol polyprotein</fullName>
    </submittedName>
</protein>
<evidence type="ECO:0000313" key="3">
    <source>
        <dbReference type="Proteomes" id="UP000257109"/>
    </source>
</evidence>
<dbReference type="PROSITE" id="PS50994">
    <property type="entry name" value="INTEGRASE"/>
    <property type="match status" value="1"/>
</dbReference>
<evidence type="ECO:0000313" key="2">
    <source>
        <dbReference type="EMBL" id="RDY01458.1"/>
    </source>
</evidence>
<dbReference type="PANTHER" id="PTHR47266">
    <property type="entry name" value="ENDONUCLEASE-RELATED"/>
    <property type="match status" value="1"/>
</dbReference>
<name>A0A371HF95_MUCPR</name>
<dbReference type="Gene3D" id="3.30.420.10">
    <property type="entry name" value="Ribonuclease H-like superfamily/Ribonuclease H"/>
    <property type="match status" value="1"/>
</dbReference>
<dbReference type="InterPro" id="IPR012337">
    <property type="entry name" value="RNaseH-like_sf"/>
</dbReference>
<dbReference type="InterPro" id="IPR001584">
    <property type="entry name" value="Integrase_cat-core"/>
</dbReference>
<dbReference type="InterPro" id="IPR052160">
    <property type="entry name" value="Gypsy_RT_Integrase-like"/>
</dbReference>
<dbReference type="AlphaFoldDB" id="A0A371HF95"/>
<organism evidence="2 3">
    <name type="scientific">Mucuna pruriens</name>
    <name type="common">Velvet bean</name>
    <name type="synonym">Dolichos pruriens</name>
    <dbReference type="NCBI Taxonomy" id="157652"/>
    <lineage>
        <taxon>Eukaryota</taxon>
        <taxon>Viridiplantae</taxon>
        <taxon>Streptophyta</taxon>
        <taxon>Embryophyta</taxon>
        <taxon>Tracheophyta</taxon>
        <taxon>Spermatophyta</taxon>
        <taxon>Magnoliopsida</taxon>
        <taxon>eudicotyledons</taxon>
        <taxon>Gunneridae</taxon>
        <taxon>Pentapetalae</taxon>
        <taxon>rosids</taxon>
        <taxon>fabids</taxon>
        <taxon>Fabales</taxon>
        <taxon>Fabaceae</taxon>
        <taxon>Papilionoideae</taxon>
        <taxon>50 kb inversion clade</taxon>
        <taxon>NPAAA clade</taxon>
        <taxon>indigoferoid/millettioid clade</taxon>
        <taxon>Phaseoleae</taxon>
        <taxon>Mucuna</taxon>
    </lineage>
</organism>
<evidence type="ECO:0000259" key="1">
    <source>
        <dbReference type="PROSITE" id="PS50994"/>
    </source>
</evidence>
<reference evidence="2" key="1">
    <citation type="submission" date="2018-05" db="EMBL/GenBank/DDBJ databases">
        <title>Draft genome of Mucuna pruriens seed.</title>
        <authorList>
            <person name="Nnadi N.E."/>
            <person name="Vos R."/>
            <person name="Hasami M.H."/>
            <person name="Devisetty U.K."/>
            <person name="Aguiy J.C."/>
        </authorList>
    </citation>
    <scope>NUCLEOTIDE SEQUENCE [LARGE SCALE GENOMIC DNA]</scope>
    <source>
        <strain evidence="2">JCA_2017</strain>
    </source>
</reference>
<dbReference type="GO" id="GO:0003676">
    <property type="term" value="F:nucleic acid binding"/>
    <property type="evidence" value="ECO:0007669"/>
    <property type="project" value="InterPro"/>
</dbReference>
<accession>A0A371HF95</accession>
<comment type="caution">
    <text evidence="2">The sequence shown here is derived from an EMBL/GenBank/DDBJ whole genome shotgun (WGS) entry which is preliminary data.</text>
</comment>
<dbReference type="InterPro" id="IPR036397">
    <property type="entry name" value="RNaseH_sf"/>
</dbReference>
<feature type="non-terminal residue" evidence="2">
    <location>
        <position position="1"/>
    </location>
</feature>
<dbReference type="GO" id="GO:0015074">
    <property type="term" value="P:DNA integration"/>
    <property type="evidence" value="ECO:0007669"/>
    <property type="project" value="InterPro"/>
</dbReference>
<dbReference type="SUPFAM" id="SSF53098">
    <property type="entry name" value="Ribonuclease H-like"/>
    <property type="match status" value="1"/>
</dbReference>
<dbReference type="OrthoDB" id="543541at2759"/>
<dbReference type="EMBL" id="QJKJ01002764">
    <property type="protein sequence ID" value="RDY01458.1"/>
    <property type="molecule type" value="Genomic_DNA"/>
</dbReference>
<dbReference type="Proteomes" id="UP000257109">
    <property type="component" value="Unassembled WGS sequence"/>
</dbReference>
<gene>
    <name evidence="2" type="primary">pol</name>
    <name evidence="2" type="ORF">CR513_15211</name>
</gene>
<keyword evidence="3" id="KW-1185">Reference proteome</keyword>